<evidence type="ECO:0000313" key="2">
    <source>
        <dbReference type="Proteomes" id="UP000549009"/>
    </source>
</evidence>
<accession>A0A7W8ARC3</accession>
<organism evidence="1 2">
    <name type="scientific">Streptomyces spectabilis</name>
    <dbReference type="NCBI Taxonomy" id="68270"/>
    <lineage>
        <taxon>Bacteria</taxon>
        <taxon>Bacillati</taxon>
        <taxon>Actinomycetota</taxon>
        <taxon>Actinomycetes</taxon>
        <taxon>Kitasatosporales</taxon>
        <taxon>Streptomycetaceae</taxon>
        <taxon>Streptomyces</taxon>
    </lineage>
</organism>
<reference evidence="1 2" key="1">
    <citation type="submission" date="2020-08" db="EMBL/GenBank/DDBJ databases">
        <title>Genomic Encyclopedia of Type Strains, Phase III (KMG-III): the genomes of soil and plant-associated and newly described type strains.</title>
        <authorList>
            <person name="Whitman W."/>
        </authorList>
    </citation>
    <scope>NUCLEOTIDE SEQUENCE [LARGE SCALE GENOMIC DNA]</scope>
    <source>
        <strain evidence="1 2">CECT 3146</strain>
    </source>
</reference>
<gene>
    <name evidence="1" type="ORF">FHS40_002283</name>
</gene>
<name>A0A7W8ARC3_STRST</name>
<sequence length="96" mass="10358">MSGPSERPAVRFDATVHPGAANRDLRGVADLDLDRIPGPEGAVRVLVSADDCRRLLESGYEVRLRALVPVRPLDSELVEGDDAVRAWLAERLQGGA</sequence>
<dbReference type="AlphaFoldDB" id="A0A7W8ARC3"/>
<keyword evidence="2" id="KW-1185">Reference proteome</keyword>
<proteinExistence type="predicted"/>
<dbReference type="EMBL" id="JACHJD010000003">
    <property type="protein sequence ID" value="MBB5103230.1"/>
    <property type="molecule type" value="Genomic_DNA"/>
</dbReference>
<dbReference type="Proteomes" id="UP000549009">
    <property type="component" value="Unassembled WGS sequence"/>
</dbReference>
<evidence type="ECO:0000313" key="1">
    <source>
        <dbReference type="EMBL" id="MBB5103230.1"/>
    </source>
</evidence>
<dbReference type="RefSeq" id="WP_150510888.1">
    <property type="nucleotide sequence ID" value="NZ_BMSQ01000004.1"/>
</dbReference>
<protein>
    <submittedName>
        <fullName evidence="1">Uncharacterized protein</fullName>
    </submittedName>
</protein>
<dbReference type="OrthoDB" id="4203484at2"/>
<comment type="caution">
    <text evidence="1">The sequence shown here is derived from an EMBL/GenBank/DDBJ whole genome shotgun (WGS) entry which is preliminary data.</text>
</comment>